<reference evidence="1" key="1">
    <citation type="submission" date="2016-12" db="EMBL/GenBank/DDBJ databases">
        <title>Analysis of the Molecular Diversity Among Cronobacter Species Isolated from Filth Flies Using a Pan Genomic DNA Microarray.</title>
        <authorList>
            <person name="Pava-Ripoll M."/>
            <person name="Tall B."/>
            <person name="Farber J."/>
            <person name="Fanning S."/>
            <person name="Lehner A."/>
            <person name="Stephan R."/>
            <person name="Pagotto F."/>
            <person name="Iverson C."/>
            <person name="Ziobro G."/>
            <person name="Miller A."/>
            <person name="Pearson R."/>
            <person name="Yan Q."/>
            <person name="Kim M."/>
            <person name="Jeong S."/>
            <person name="Park J."/>
            <person name="Jun S."/>
            <person name="Choi H."/>
            <person name="Chung T."/>
            <person name="Yoo Y."/>
            <person name="Park E."/>
            <person name="Hwang S."/>
            <person name="Lee B."/>
            <person name="Sathyamoorthy V."/>
            <person name="Carter L."/>
            <person name="Mammel M."/>
            <person name="Jackson S."/>
            <person name="Kothary M."/>
            <person name="Patel I."/>
            <person name="Grim C."/>
            <person name="Gopinath G."/>
            <person name="Gangiredla J."/>
            <person name="Chase H."/>
        </authorList>
    </citation>
    <scope>NUCLEOTIDE SEQUENCE [LARGE SCALE GENOMIC DNA]</scope>
    <source>
        <strain evidence="1">MOD1-Sh41s</strain>
    </source>
</reference>
<sequence length="157" mass="18111">MLTIQVIRQEAIRFRELLEKCDPLQTYLVPDSFPVESCKLASMLLSFHFLQLWPELELKGVSGVTGTNDAITHYWLEVGDIVVDITGDQYNVISTSKLNEAIIKNRPFVPAHVDHQKNSYLYNLFRIKGKERLTSGFPTIGDDFIDEMECDYRQLVR</sequence>
<protein>
    <submittedName>
        <fullName evidence="1">Uncharacterized protein</fullName>
    </submittedName>
</protein>
<dbReference type="OrthoDB" id="6897292at2"/>
<proteinExistence type="predicted"/>
<comment type="caution">
    <text evidence="1">The sequence shown here is derived from an EMBL/GenBank/DDBJ whole genome shotgun (WGS) entry which is preliminary data.</text>
</comment>
<dbReference type="EMBL" id="MSAG01000005">
    <property type="protein sequence ID" value="PUX25439.1"/>
    <property type="molecule type" value="Genomic_DNA"/>
</dbReference>
<accession>A0A2T7B8W0</accession>
<organism evidence="1">
    <name type="scientific">Cronobacter turicensis</name>
    <dbReference type="NCBI Taxonomy" id="413502"/>
    <lineage>
        <taxon>Bacteria</taxon>
        <taxon>Pseudomonadati</taxon>
        <taxon>Pseudomonadota</taxon>
        <taxon>Gammaproteobacteria</taxon>
        <taxon>Enterobacterales</taxon>
        <taxon>Enterobacteriaceae</taxon>
        <taxon>Cronobacter</taxon>
    </lineage>
</organism>
<name>A0A2T7B8W0_9ENTR</name>
<gene>
    <name evidence="1" type="ORF">BS411_04165</name>
</gene>
<dbReference type="AlphaFoldDB" id="A0A2T7B8W0"/>
<evidence type="ECO:0000313" key="1">
    <source>
        <dbReference type="EMBL" id="PUX25439.1"/>
    </source>
</evidence>
<dbReference type="RefSeq" id="WP_075197610.1">
    <property type="nucleotide sequence ID" value="NZ_CP187984.1"/>
</dbReference>